<keyword evidence="3" id="KW-1003">Cell membrane</keyword>
<evidence type="ECO:0000256" key="4">
    <source>
        <dbReference type="ARBA" id="ARBA00022692"/>
    </source>
</evidence>
<feature type="transmembrane region" description="Helical" evidence="7">
    <location>
        <begin position="78"/>
        <end position="96"/>
    </location>
</feature>
<comment type="similarity">
    <text evidence="2">Belongs to the EamA transporter family.</text>
</comment>
<reference evidence="9 10" key="1">
    <citation type="submission" date="2021-03" db="EMBL/GenBank/DDBJ databases">
        <title>Antimicrobial resistance genes in bacteria isolated from Japanese honey, and their potential for conferring macrolide and lincosamide resistance in the American foulbrood pathogen Paenibacillus larvae.</title>
        <authorList>
            <person name="Okamoto M."/>
            <person name="Kumagai M."/>
            <person name="Kanamori H."/>
            <person name="Takamatsu D."/>
        </authorList>
    </citation>
    <scope>NUCLEOTIDE SEQUENCE [LARGE SCALE GENOMIC DNA]</scope>
    <source>
        <strain evidence="9 10">J21TS7</strain>
    </source>
</reference>
<dbReference type="InterPro" id="IPR051258">
    <property type="entry name" value="Diverse_Substrate_Transporter"/>
</dbReference>
<protein>
    <submittedName>
        <fullName evidence="9">Multidrug transporter</fullName>
    </submittedName>
</protein>
<evidence type="ECO:0000256" key="5">
    <source>
        <dbReference type="ARBA" id="ARBA00022989"/>
    </source>
</evidence>
<name>A0ABQ4L915_9BACL</name>
<keyword evidence="4 7" id="KW-0812">Transmembrane</keyword>
<comment type="caution">
    <text evidence="9">The sequence shown here is derived from an EMBL/GenBank/DDBJ whole genome shotgun (WGS) entry which is preliminary data.</text>
</comment>
<evidence type="ECO:0000256" key="2">
    <source>
        <dbReference type="ARBA" id="ARBA00007362"/>
    </source>
</evidence>
<dbReference type="Pfam" id="PF00892">
    <property type="entry name" value="EamA"/>
    <property type="match status" value="2"/>
</dbReference>
<dbReference type="InterPro" id="IPR000620">
    <property type="entry name" value="EamA_dom"/>
</dbReference>
<evidence type="ECO:0000256" key="7">
    <source>
        <dbReference type="SAM" id="Phobius"/>
    </source>
</evidence>
<feature type="transmembrane region" description="Helical" evidence="7">
    <location>
        <begin position="51"/>
        <end position="69"/>
    </location>
</feature>
<feature type="transmembrane region" description="Helical" evidence="7">
    <location>
        <begin position="194"/>
        <end position="214"/>
    </location>
</feature>
<dbReference type="EMBL" id="BORU01000001">
    <property type="protein sequence ID" value="GIO53074.1"/>
    <property type="molecule type" value="Genomic_DNA"/>
</dbReference>
<accession>A0ABQ4L915</accession>
<feature type="transmembrane region" description="Helical" evidence="7">
    <location>
        <begin position="164"/>
        <end position="182"/>
    </location>
</feature>
<feature type="transmembrane region" description="Helical" evidence="7">
    <location>
        <begin position="135"/>
        <end position="152"/>
    </location>
</feature>
<dbReference type="PANTHER" id="PTHR42920">
    <property type="entry name" value="OS03G0707200 PROTEIN-RELATED"/>
    <property type="match status" value="1"/>
</dbReference>
<comment type="subcellular location">
    <subcellularLocation>
        <location evidence="1">Cell membrane</location>
        <topology evidence="1">Multi-pass membrane protein</topology>
    </subcellularLocation>
</comment>
<evidence type="ECO:0000313" key="10">
    <source>
        <dbReference type="Proteomes" id="UP000676601"/>
    </source>
</evidence>
<dbReference type="SUPFAM" id="SSF103481">
    <property type="entry name" value="Multidrug resistance efflux transporter EmrE"/>
    <property type="match status" value="2"/>
</dbReference>
<evidence type="ECO:0000256" key="6">
    <source>
        <dbReference type="ARBA" id="ARBA00023136"/>
    </source>
</evidence>
<keyword evidence="5 7" id="KW-1133">Transmembrane helix</keyword>
<dbReference type="InterPro" id="IPR037185">
    <property type="entry name" value="EmrE-like"/>
</dbReference>
<proteinExistence type="inferred from homology"/>
<feature type="domain" description="EamA" evidence="8">
    <location>
        <begin position="162"/>
        <end position="294"/>
    </location>
</feature>
<feature type="transmembrane region" description="Helical" evidence="7">
    <location>
        <begin position="256"/>
        <end position="274"/>
    </location>
</feature>
<gene>
    <name evidence="9" type="ORF">J21TS7_13920</name>
</gene>
<sequence length="317" mass="34135">MLRGYWHQEVIHLNKLKYSLLILIGACSYGVLSSIMKVGMKEGFTVSQMLGGQYIFGWSLLLVLMLIFSRKKIAPKQWLALLAVGITMSGTSVFYGKAVERLPASIAVVLLFQFTWIGVLMEAAADRRIPSRSKIISIVILILGTLLAGGVIGESTGPLDTRGVIYGLLSAFTFALYMFVSGRVGTTVPAFNKSFFMTTGSGVIVLSVFSPAFLWDGALVAGLWKYGLILGILGILIPVLFFAIGMPKVGSGTGAILGAAELPAAVVASVLLVHEHVSSLQWLGIVLIFIGIAIPQIRFSRKQSPPMYERPESAAHL</sequence>
<feature type="transmembrane region" description="Helical" evidence="7">
    <location>
        <begin position="102"/>
        <end position="123"/>
    </location>
</feature>
<feature type="transmembrane region" description="Helical" evidence="7">
    <location>
        <begin position="226"/>
        <end position="244"/>
    </location>
</feature>
<evidence type="ECO:0000259" key="8">
    <source>
        <dbReference type="Pfam" id="PF00892"/>
    </source>
</evidence>
<organism evidence="9 10">
    <name type="scientific">Paenibacillus cineris</name>
    <dbReference type="NCBI Taxonomy" id="237530"/>
    <lineage>
        <taxon>Bacteria</taxon>
        <taxon>Bacillati</taxon>
        <taxon>Bacillota</taxon>
        <taxon>Bacilli</taxon>
        <taxon>Bacillales</taxon>
        <taxon>Paenibacillaceae</taxon>
        <taxon>Paenibacillus</taxon>
    </lineage>
</organism>
<dbReference type="Proteomes" id="UP000676601">
    <property type="component" value="Unassembled WGS sequence"/>
</dbReference>
<feature type="domain" description="EamA" evidence="8">
    <location>
        <begin position="18"/>
        <end position="148"/>
    </location>
</feature>
<feature type="transmembrane region" description="Helical" evidence="7">
    <location>
        <begin position="20"/>
        <end position="39"/>
    </location>
</feature>
<evidence type="ECO:0000313" key="9">
    <source>
        <dbReference type="EMBL" id="GIO53074.1"/>
    </source>
</evidence>
<keyword evidence="10" id="KW-1185">Reference proteome</keyword>
<dbReference type="PANTHER" id="PTHR42920:SF29">
    <property type="entry name" value="MEMBRANE PROTEIN"/>
    <property type="match status" value="1"/>
</dbReference>
<evidence type="ECO:0000256" key="1">
    <source>
        <dbReference type="ARBA" id="ARBA00004651"/>
    </source>
</evidence>
<feature type="transmembrane region" description="Helical" evidence="7">
    <location>
        <begin position="280"/>
        <end position="297"/>
    </location>
</feature>
<keyword evidence="6 7" id="KW-0472">Membrane</keyword>
<evidence type="ECO:0000256" key="3">
    <source>
        <dbReference type="ARBA" id="ARBA00022475"/>
    </source>
</evidence>